<keyword evidence="5" id="KW-0732">Signal</keyword>
<organism evidence="7 8">
    <name type="scientific">Roseateles aquae</name>
    <dbReference type="NCBI Taxonomy" id="3077235"/>
    <lineage>
        <taxon>Bacteria</taxon>
        <taxon>Pseudomonadati</taxon>
        <taxon>Pseudomonadota</taxon>
        <taxon>Betaproteobacteria</taxon>
        <taxon>Burkholderiales</taxon>
        <taxon>Sphaerotilaceae</taxon>
        <taxon>Roseateles</taxon>
    </lineage>
</organism>
<name>A0ABU3PI17_9BURK</name>
<feature type="chain" id="PRO_5046432867" evidence="5">
    <location>
        <begin position="30"/>
        <end position="114"/>
    </location>
</feature>
<protein>
    <submittedName>
        <fullName evidence="7">TonB family protein</fullName>
    </submittedName>
</protein>
<keyword evidence="4" id="KW-0472">Membrane</keyword>
<dbReference type="RefSeq" id="WP_315653102.1">
    <property type="nucleotide sequence ID" value="NZ_JAVXZY010000013.1"/>
</dbReference>
<dbReference type="Proteomes" id="UP001246372">
    <property type="component" value="Unassembled WGS sequence"/>
</dbReference>
<reference evidence="7" key="1">
    <citation type="submission" date="2023-09" db="EMBL/GenBank/DDBJ databases">
        <title>Paucibacter sp. APW11 Genome sequencing and assembly.</title>
        <authorList>
            <person name="Kim I."/>
        </authorList>
    </citation>
    <scope>NUCLEOTIDE SEQUENCE</scope>
    <source>
        <strain evidence="7">APW11</strain>
    </source>
</reference>
<dbReference type="PROSITE" id="PS52015">
    <property type="entry name" value="TONB_CTD"/>
    <property type="match status" value="1"/>
</dbReference>
<evidence type="ECO:0000256" key="5">
    <source>
        <dbReference type="SAM" id="SignalP"/>
    </source>
</evidence>
<proteinExistence type="predicted"/>
<feature type="domain" description="TonB C-terminal" evidence="6">
    <location>
        <begin position="27"/>
        <end position="114"/>
    </location>
</feature>
<keyword evidence="2" id="KW-0812">Transmembrane</keyword>
<evidence type="ECO:0000259" key="6">
    <source>
        <dbReference type="PROSITE" id="PS52015"/>
    </source>
</evidence>
<dbReference type="NCBIfam" id="TIGR01352">
    <property type="entry name" value="tonB_Cterm"/>
    <property type="match status" value="1"/>
</dbReference>
<gene>
    <name evidence="7" type="ORF">RQP53_23225</name>
</gene>
<dbReference type="SUPFAM" id="SSF74653">
    <property type="entry name" value="TolA/TonB C-terminal domain"/>
    <property type="match status" value="1"/>
</dbReference>
<dbReference type="Gene3D" id="3.30.2420.10">
    <property type="entry name" value="TonB"/>
    <property type="match status" value="1"/>
</dbReference>
<dbReference type="Pfam" id="PF03544">
    <property type="entry name" value="TonB_C"/>
    <property type="match status" value="1"/>
</dbReference>
<evidence type="ECO:0000256" key="2">
    <source>
        <dbReference type="ARBA" id="ARBA00022692"/>
    </source>
</evidence>
<evidence type="ECO:0000256" key="3">
    <source>
        <dbReference type="ARBA" id="ARBA00022989"/>
    </source>
</evidence>
<evidence type="ECO:0000313" key="8">
    <source>
        <dbReference type="Proteomes" id="UP001246372"/>
    </source>
</evidence>
<feature type="signal peptide" evidence="5">
    <location>
        <begin position="1"/>
        <end position="29"/>
    </location>
</feature>
<sequence length="114" mass="12308">MNKNTTLNKLIRAALLGCGAVALALSAQASTPKIIKKVPPEFPREATSKSITSGTVKAKVAIEADGKVSGVDILEAEPRRVFDKAVTNALMDWRFEASGEKQTHEVKLVFKNED</sequence>
<dbReference type="EMBL" id="JAVXZY010000013">
    <property type="protein sequence ID" value="MDT9002211.1"/>
    <property type="molecule type" value="Genomic_DNA"/>
</dbReference>
<dbReference type="InterPro" id="IPR006260">
    <property type="entry name" value="TonB/TolA_C"/>
</dbReference>
<evidence type="ECO:0000256" key="4">
    <source>
        <dbReference type="ARBA" id="ARBA00023136"/>
    </source>
</evidence>
<comment type="subcellular location">
    <subcellularLocation>
        <location evidence="1">Membrane</location>
        <topology evidence="1">Single-pass membrane protein</topology>
    </subcellularLocation>
</comment>
<dbReference type="InterPro" id="IPR037682">
    <property type="entry name" value="TonB_C"/>
</dbReference>
<evidence type="ECO:0000313" key="7">
    <source>
        <dbReference type="EMBL" id="MDT9002211.1"/>
    </source>
</evidence>
<keyword evidence="8" id="KW-1185">Reference proteome</keyword>
<accession>A0ABU3PI17</accession>
<keyword evidence="3" id="KW-1133">Transmembrane helix</keyword>
<comment type="caution">
    <text evidence="7">The sequence shown here is derived from an EMBL/GenBank/DDBJ whole genome shotgun (WGS) entry which is preliminary data.</text>
</comment>
<evidence type="ECO:0000256" key="1">
    <source>
        <dbReference type="ARBA" id="ARBA00004167"/>
    </source>
</evidence>